<dbReference type="EMBL" id="JBEZFP010000024">
    <property type="protein sequence ID" value="MEU8134252.1"/>
    <property type="molecule type" value="Genomic_DNA"/>
</dbReference>
<evidence type="ECO:0000313" key="1">
    <source>
        <dbReference type="EMBL" id="MEU8134252.1"/>
    </source>
</evidence>
<evidence type="ECO:0000313" key="2">
    <source>
        <dbReference type="Proteomes" id="UP001551482"/>
    </source>
</evidence>
<proteinExistence type="predicted"/>
<gene>
    <name evidence="1" type="ORF">AB0C36_12155</name>
</gene>
<sequence length="56" mass="6177">MQHIDVDLVGPASAMAHIVARLRAMEVLVEARDVVRNSDNPEYGWCSITVAVPDEE</sequence>
<dbReference type="RefSeq" id="WP_358352755.1">
    <property type="nucleotide sequence ID" value="NZ_JBEZFP010000024.1"/>
</dbReference>
<comment type="caution">
    <text evidence="1">The sequence shown here is derived from an EMBL/GenBank/DDBJ whole genome shotgun (WGS) entry which is preliminary data.</text>
</comment>
<reference evidence="1 2" key="1">
    <citation type="submission" date="2024-06" db="EMBL/GenBank/DDBJ databases">
        <title>The Natural Products Discovery Center: Release of the First 8490 Sequenced Strains for Exploring Actinobacteria Biosynthetic Diversity.</title>
        <authorList>
            <person name="Kalkreuter E."/>
            <person name="Kautsar S.A."/>
            <person name="Yang D."/>
            <person name="Bader C.D."/>
            <person name="Teijaro C.N."/>
            <person name="Fluegel L."/>
            <person name="Davis C.M."/>
            <person name="Simpson J.R."/>
            <person name="Lauterbach L."/>
            <person name="Steele A.D."/>
            <person name="Gui C."/>
            <person name="Meng S."/>
            <person name="Li G."/>
            <person name="Viehrig K."/>
            <person name="Ye F."/>
            <person name="Su P."/>
            <person name="Kiefer A.F."/>
            <person name="Nichols A."/>
            <person name="Cepeda A.J."/>
            <person name="Yan W."/>
            <person name="Fan B."/>
            <person name="Jiang Y."/>
            <person name="Adhikari A."/>
            <person name="Zheng C.-J."/>
            <person name="Schuster L."/>
            <person name="Cowan T.M."/>
            <person name="Smanski M.J."/>
            <person name="Chevrette M.G."/>
            <person name="De Carvalho L.P.S."/>
            <person name="Shen B."/>
        </authorList>
    </citation>
    <scope>NUCLEOTIDE SEQUENCE [LARGE SCALE GENOMIC DNA]</scope>
    <source>
        <strain evidence="1 2">NPDC048946</strain>
    </source>
</reference>
<dbReference type="Proteomes" id="UP001551482">
    <property type="component" value="Unassembled WGS sequence"/>
</dbReference>
<organism evidence="1 2">
    <name type="scientific">Streptodolium elevatio</name>
    <dbReference type="NCBI Taxonomy" id="3157996"/>
    <lineage>
        <taxon>Bacteria</taxon>
        <taxon>Bacillati</taxon>
        <taxon>Actinomycetota</taxon>
        <taxon>Actinomycetes</taxon>
        <taxon>Kitasatosporales</taxon>
        <taxon>Streptomycetaceae</taxon>
        <taxon>Streptodolium</taxon>
    </lineage>
</organism>
<accession>A0ABV3DET0</accession>
<name>A0ABV3DET0_9ACTN</name>
<keyword evidence="2" id="KW-1185">Reference proteome</keyword>
<protein>
    <submittedName>
        <fullName evidence="1">Uncharacterized protein</fullName>
    </submittedName>
</protein>